<reference evidence="2 4" key="2">
    <citation type="submission" date="2018-06" db="EMBL/GenBank/DDBJ databases">
        <authorList>
            <consortium name="Pathogen Informatics"/>
            <person name="Doyle S."/>
        </authorList>
    </citation>
    <scope>NUCLEOTIDE SEQUENCE [LARGE SCALE GENOMIC DNA]</scope>
    <source>
        <strain evidence="2 4">NCTC12120</strain>
    </source>
</reference>
<dbReference type="Proteomes" id="UP000217979">
    <property type="component" value="Plasmid unnamed"/>
</dbReference>
<gene>
    <name evidence="1" type="ORF">CO704_25540</name>
    <name evidence="2" type="ORF">NCTC12120_05322</name>
</gene>
<organism evidence="1 3">
    <name type="scientific">Cedecea neteri</name>
    <dbReference type="NCBI Taxonomy" id="158822"/>
    <lineage>
        <taxon>Bacteria</taxon>
        <taxon>Pseudomonadati</taxon>
        <taxon>Pseudomonadota</taxon>
        <taxon>Gammaproteobacteria</taxon>
        <taxon>Enterobacterales</taxon>
        <taxon>Enterobacteriaceae</taxon>
        <taxon>Cedecea</taxon>
    </lineage>
</organism>
<evidence type="ECO:0000313" key="2">
    <source>
        <dbReference type="EMBL" id="SQC92135.1"/>
    </source>
</evidence>
<protein>
    <submittedName>
        <fullName evidence="1">Uncharacterized protein</fullName>
    </submittedName>
</protein>
<keyword evidence="1" id="KW-0614">Plasmid</keyword>
<name>A0A291E678_9ENTR</name>
<evidence type="ECO:0000313" key="1">
    <source>
        <dbReference type="EMBL" id="ATF95443.1"/>
    </source>
</evidence>
<geneLocation type="plasmid" evidence="1">
    <name>unnamed</name>
</geneLocation>
<dbReference type="Proteomes" id="UP000251197">
    <property type="component" value="Unassembled WGS sequence"/>
</dbReference>
<dbReference type="AlphaFoldDB" id="A0A291E678"/>
<dbReference type="EMBL" id="CP023526">
    <property type="protein sequence ID" value="ATF95443.1"/>
    <property type="molecule type" value="Genomic_DNA"/>
</dbReference>
<evidence type="ECO:0000313" key="3">
    <source>
        <dbReference type="Proteomes" id="UP000217979"/>
    </source>
</evidence>
<dbReference type="EMBL" id="UAVU01000009">
    <property type="protein sequence ID" value="SQC92135.1"/>
    <property type="molecule type" value="Genomic_DNA"/>
</dbReference>
<proteinExistence type="predicted"/>
<evidence type="ECO:0000313" key="4">
    <source>
        <dbReference type="Proteomes" id="UP000251197"/>
    </source>
</evidence>
<dbReference type="RefSeq" id="WP_061277636.1">
    <property type="nucleotide sequence ID" value="NZ_CP023526.1"/>
</dbReference>
<reference evidence="1 3" key="1">
    <citation type="submission" date="2017-09" db="EMBL/GenBank/DDBJ databases">
        <title>FDA dAtabase for Regulatory Grade micrObial Sequences (FDA-ARGOS): Supporting development and validation of Infectious Disease Dx tests.</title>
        <authorList>
            <person name="Minogue T."/>
            <person name="Wolcott M."/>
            <person name="Wasieloski L."/>
            <person name="Aguilar W."/>
            <person name="Moore D."/>
            <person name="Tallon L."/>
            <person name="Sadzewicz L."/>
            <person name="Ott S."/>
            <person name="Zhao X."/>
            <person name="Nagaraj S."/>
            <person name="Vavikolanu K."/>
            <person name="Aluvathingal J."/>
            <person name="Nadendla S."/>
            <person name="Sichtig H."/>
        </authorList>
    </citation>
    <scope>NUCLEOTIDE SEQUENCE [LARGE SCALE GENOMIC DNA]</scope>
    <source>
        <strain evidence="1 3">FDAARGOS_392</strain>
        <plasmid evidence="3">Plasmid unnamed</plasmid>
        <plasmid evidence="1">unnamed</plasmid>
    </source>
</reference>
<sequence length="165" mass="18891">MKILSTLKRLIIDLYTPAYSYTLERNNQGAEKDVWIFKEYGTHSFVKKSWKQLQESNFLQQVNPKDIAYIAEAEAEKKLEESKMYITEEKRNRVWVLKSSQEKLSVTGDEFINNPELIDKTESADATRIAFHTGLKKGLLISATLHTGQPEKPQTKGGGRLTIVK</sequence>
<accession>A0A291E678</accession>